<dbReference type="FunFam" id="3.30.420.40:FF:000023">
    <property type="entry name" value="Guanosine-5'-triphosphate,3'-diphosphate pyrophosphatase"/>
    <property type="match status" value="1"/>
</dbReference>
<gene>
    <name evidence="13" type="ORF">N787_08340</name>
</gene>
<comment type="catalytic activity">
    <reaction evidence="10">
        <text>[phosphate](n) + H2O = [phosphate](n-1) + phosphate + H(+)</text>
        <dbReference type="Rhea" id="RHEA:21528"/>
        <dbReference type="Rhea" id="RHEA-COMP:9859"/>
        <dbReference type="Rhea" id="RHEA-COMP:14279"/>
        <dbReference type="ChEBI" id="CHEBI:15377"/>
        <dbReference type="ChEBI" id="CHEBI:15378"/>
        <dbReference type="ChEBI" id="CHEBI:16838"/>
        <dbReference type="ChEBI" id="CHEBI:43474"/>
        <dbReference type="EC" id="3.6.1.11"/>
    </reaction>
</comment>
<accession>A0A091B9Q2</accession>
<dbReference type="InterPro" id="IPR030673">
    <property type="entry name" value="PyroPPase_GppA_Ppx"/>
</dbReference>
<dbReference type="Gene3D" id="1.10.3210.10">
    <property type="entry name" value="Hypothetical protein af1432"/>
    <property type="match status" value="1"/>
</dbReference>
<keyword evidence="14" id="KW-1185">Reference proteome</keyword>
<evidence type="ECO:0000256" key="1">
    <source>
        <dbReference type="ARBA" id="ARBA00001946"/>
    </source>
</evidence>
<dbReference type="OrthoDB" id="9793035at2"/>
<organism evidence="13 14">
    <name type="scientific">Arenimonas metalli CF5-1</name>
    <dbReference type="NCBI Taxonomy" id="1384056"/>
    <lineage>
        <taxon>Bacteria</taxon>
        <taxon>Pseudomonadati</taxon>
        <taxon>Pseudomonadota</taxon>
        <taxon>Gammaproteobacteria</taxon>
        <taxon>Lysobacterales</taxon>
        <taxon>Lysobacteraceae</taxon>
        <taxon>Arenimonas</taxon>
    </lineage>
</organism>
<dbReference type="EC" id="3.6.1.11" evidence="5"/>
<evidence type="ECO:0000313" key="14">
    <source>
        <dbReference type="Proteomes" id="UP000029393"/>
    </source>
</evidence>
<dbReference type="RefSeq" id="WP_034210597.1">
    <property type="nucleotide sequence ID" value="NZ_AVCK01000009.1"/>
</dbReference>
<evidence type="ECO:0000256" key="7">
    <source>
        <dbReference type="ARBA" id="ARBA00022475"/>
    </source>
</evidence>
<dbReference type="STRING" id="1384056.N787_08340"/>
<dbReference type="NCBIfam" id="TIGR03706">
    <property type="entry name" value="exo_poly_only"/>
    <property type="match status" value="1"/>
</dbReference>
<evidence type="ECO:0000256" key="5">
    <source>
        <dbReference type="ARBA" id="ARBA00012451"/>
    </source>
</evidence>
<comment type="subunit">
    <text evidence="4">Homodimer.</text>
</comment>
<dbReference type="SUPFAM" id="SSF109604">
    <property type="entry name" value="HD-domain/PDEase-like"/>
    <property type="match status" value="1"/>
</dbReference>
<dbReference type="PANTHER" id="PTHR30005:SF14">
    <property type="entry name" value="EXOPOLYPHOSPHATASE"/>
    <property type="match status" value="1"/>
</dbReference>
<feature type="domain" description="Ppx/GppA phosphatase C-terminal" evidence="12">
    <location>
        <begin position="319"/>
        <end position="490"/>
    </location>
</feature>
<dbReference type="Gene3D" id="3.30.420.40">
    <property type="match status" value="1"/>
</dbReference>
<dbReference type="Pfam" id="PF21447">
    <property type="entry name" value="Ppx-GppA_III"/>
    <property type="match status" value="1"/>
</dbReference>
<dbReference type="GO" id="GO:0005886">
    <property type="term" value="C:plasma membrane"/>
    <property type="evidence" value="ECO:0007669"/>
    <property type="project" value="UniProtKB-SubCell"/>
</dbReference>
<comment type="cofactor">
    <cofactor evidence="1">
        <name>Mg(2+)</name>
        <dbReference type="ChEBI" id="CHEBI:18420"/>
    </cofactor>
</comment>
<evidence type="ECO:0000256" key="10">
    <source>
        <dbReference type="ARBA" id="ARBA00047607"/>
    </source>
</evidence>
<dbReference type="AlphaFoldDB" id="A0A091B9Q2"/>
<dbReference type="Pfam" id="PF02541">
    <property type="entry name" value="Ppx-GppA"/>
    <property type="match status" value="1"/>
</dbReference>
<name>A0A091B9Q2_9GAMM</name>
<comment type="similarity">
    <text evidence="3">Belongs to the GppA/Ppx family.</text>
</comment>
<dbReference type="Gene3D" id="3.30.420.150">
    <property type="entry name" value="Exopolyphosphatase. Domain 2"/>
    <property type="match status" value="1"/>
</dbReference>
<dbReference type="PATRIC" id="fig|1384056.3.peg.528"/>
<evidence type="ECO:0000256" key="6">
    <source>
        <dbReference type="ARBA" id="ARBA00020416"/>
    </source>
</evidence>
<feature type="domain" description="Ppx/GppA phosphatase N-terminal" evidence="11">
    <location>
        <begin position="28"/>
        <end position="311"/>
    </location>
</feature>
<evidence type="ECO:0000256" key="3">
    <source>
        <dbReference type="ARBA" id="ARBA00007125"/>
    </source>
</evidence>
<dbReference type="InterPro" id="IPR022371">
    <property type="entry name" value="Exopolyphosphatase"/>
</dbReference>
<evidence type="ECO:0000256" key="2">
    <source>
        <dbReference type="ARBA" id="ARBA00004202"/>
    </source>
</evidence>
<evidence type="ECO:0000256" key="4">
    <source>
        <dbReference type="ARBA" id="ARBA00011738"/>
    </source>
</evidence>
<dbReference type="InterPro" id="IPR048950">
    <property type="entry name" value="Ppx_GppA_C"/>
</dbReference>
<dbReference type="CDD" id="cd24053">
    <property type="entry name" value="ASKHA_NBD_EcPPX-GppA-like"/>
    <property type="match status" value="1"/>
</dbReference>
<dbReference type="EMBL" id="AVCK01000009">
    <property type="protein sequence ID" value="KFN47559.1"/>
    <property type="molecule type" value="Genomic_DNA"/>
</dbReference>
<reference evidence="13 14" key="1">
    <citation type="submission" date="2013-09" db="EMBL/GenBank/DDBJ databases">
        <title>Genome sequencing of Arenimonas metalli.</title>
        <authorList>
            <person name="Chen F."/>
            <person name="Wang G."/>
        </authorList>
    </citation>
    <scope>NUCLEOTIDE SEQUENCE [LARGE SCALE GENOMIC DNA]</scope>
    <source>
        <strain evidence="13 14">CF5-1</strain>
    </source>
</reference>
<dbReference type="FunFam" id="3.30.420.150:FF:000001">
    <property type="entry name" value="Guanosine-5'-triphosphate,3'-diphosphate pyrophosphatase"/>
    <property type="match status" value="1"/>
</dbReference>
<evidence type="ECO:0000256" key="9">
    <source>
        <dbReference type="ARBA" id="ARBA00023136"/>
    </source>
</evidence>
<keyword evidence="7" id="KW-1003">Cell membrane</keyword>
<dbReference type="PANTHER" id="PTHR30005">
    <property type="entry name" value="EXOPOLYPHOSPHATASE"/>
    <property type="match status" value="1"/>
</dbReference>
<comment type="subcellular location">
    <subcellularLocation>
        <location evidence="2">Cell membrane</location>
        <topology evidence="2">Peripheral membrane protein</topology>
    </subcellularLocation>
</comment>
<comment type="caution">
    <text evidence="13">The sequence shown here is derived from an EMBL/GenBank/DDBJ whole genome shotgun (WGS) entry which is preliminary data.</text>
</comment>
<dbReference type="SUPFAM" id="SSF53067">
    <property type="entry name" value="Actin-like ATPase domain"/>
    <property type="match status" value="2"/>
</dbReference>
<evidence type="ECO:0000256" key="8">
    <source>
        <dbReference type="ARBA" id="ARBA00022801"/>
    </source>
</evidence>
<evidence type="ECO:0000259" key="11">
    <source>
        <dbReference type="Pfam" id="PF02541"/>
    </source>
</evidence>
<evidence type="ECO:0000313" key="13">
    <source>
        <dbReference type="EMBL" id="KFN47559.1"/>
    </source>
</evidence>
<keyword evidence="8" id="KW-0378">Hydrolase</keyword>
<dbReference type="GO" id="GO:0006798">
    <property type="term" value="P:polyphosphate catabolic process"/>
    <property type="evidence" value="ECO:0007669"/>
    <property type="project" value="TreeGrafter"/>
</dbReference>
<proteinExistence type="inferred from homology"/>
<sequence length="506" mass="55869">MPTEAEQPLKDGDLLAAVDLGSNSFHMVVARYVLGQLRIVDRIKETVRLAEGLDGEGGLNPDVMPRALDCLARFGQRLDTIPAHRVRAIATNTVRALRNPQSFLMPAETALGHGIEIVAGREEARLIYLGVAHGSPPAEGKRRLVMDIGGGSTEFIIGQGFEAVERESLQMGCIATTRRFFGDGKLSRKRWKEGRTEITAEFQQFATAYRRRGWHDAMGSSGTIKAICDISIALKITKASITAQSIDAIREKLLDFDKLEDIRLPGLSAERRPIIAGGLLVLDAAFSELGIERMYVSDHAMREGVLYDLVGRASDTDPREASIVALCNRYGVDAAQSARVEATALRLFDQAEAAWGLDGDNRRLLSWAARIHELGLAIAHSQYHQHGAYVVEHSDIAGFSRTEQQILAALVRNQRRGVHLGSIEKLPDRLIPNTLRCALLLRLAVLLHRSHERDPLPLADAIADGDSLTLKLSKRWLESHPLTRLDLDTERDHLQEVGRKLLIKTA</sequence>
<dbReference type="InterPro" id="IPR003695">
    <property type="entry name" value="Ppx_GppA_N"/>
</dbReference>
<dbReference type="PIRSF" id="PIRSF001267">
    <property type="entry name" value="Pyrophosphatase_GppA_Ppx"/>
    <property type="match status" value="1"/>
</dbReference>
<dbReference type="InterPro" id="IPR043129">
    <property type="entry name" value="ATPase_NBD"/>
</dbReference>
<dbReference type="InterPro" id="IPR050273">
    <property type="entry name" value="GppA/Ppx_hydrolase"/>
</dbReference>
<dbReference type="eggNOG" id="COG0248">
    <property type="taxonomic scope" value="Bacteria"/>
</dbReference>
<protein>
    <recommendedName>
        <fullName evidence="6">Exopolyphosphatase</fullName>
        <ecNumber evidence="5">3.6.1.11</ecNumber>
    </recommendedName>
</protein>
<evidence type="ECO:0000259" key="12">
    <source>
        <dbReference type="Pfam" id="PF21447"/>
    </source>
</evidence>
<dbReference type="Proteomes" id="UP000029393">
    <property type="component" value="Unassembled WGS sequence"/>
</dbReference>
<dbReference type="GO" id="GO:0004309">
    <property type="term" value="F:exopolyphosphatase activity"/>
    <property type="evidence" value="ECO:0007669"/>
    <property type="project" value="UniProtKB-EC"/>
</dbReference>
<keyword evidence="9" id="KW-0472">Membrane</keyword>